<protein>
    <submittedName>
        <fullName evidence="3">Peptidase</fullName>
    </submittedName>
</protein>
<dbReference type="NCBIfam" id="TIGR04383">
    <property type="entry name" value="acidic_w_LPXTA"/>
    <property type="match status" value="2"/>
</dbReference>
<keyword evidence="2" id="KW-0472">Membrane</keyword>
<dbReference type="PATRIC" id="fig|1441095.3.peg.3638"/>
<evidence type="ECO:0000313" key="4">
    <source>
        <dbReference type="Proteomes" id="UP000067625"/>
    </source>
</evidence>
<accession>A0A0M4GBC2</accession>
<dbReference type="RefSeq" id="WP_053604816.1">
    <property type="nucleotide sequence ID" value="NZ_CP012600.1"/>
</dbReference>
<feature type="transmembrane region" description="Helical" evidence="2">
    <location>
        <begin position="369"/>
        <end position="387"/>
    </location>
</feature>
<evidence type="ECO:0000313" key="3">
    <source>
        <dbReference type="EMBL" id="ALC82990.1"/>
    </source>
</evidence>
<name>A0A0M4GBC2_9BACI</name>
<dbReference type="InterPro" id="IPR030832">
    <property type="entry name" value="Acidic_LPXTA"/>
</dbReference>
<reference evidence="4" key="1">
    <citation type="submission" date="2015-08" db="EMBL/GenBank/DDBJ databases">
        <title>Genome sequencing project for genomic taxonomy and phylogenomics of Bacillus-like bacteria.</title>
        <authorList>
            <person name="Liu B."/>
            <person name="Wang J."/>
            <person name="Zhu Y."/>
            <person name="Liu G."/>
            <person name="Chen Q."/>
            <person name="Chen Z."/>
            <person name="Lan J."/>
            <person name="Che J."/>
            <person name="Ge C."/>
            <person name="Shi H."/>
            <person name="Pan Z."/>
            <person name="Liu X."/>
        </authorList>
    </citation>
    <scope>NUCLEOTIDE SEQUENCE [LARGE SCALE GENOMIC DNA]</scope>
    <source>
        <strain evidence="4">FJAT-4402</strain>
    </source>
</reference>
<dbReference type="EMBL" id="CP012600">
    <property type="protein sequence ID" value="ALC82990.1"/>
    <property type="molecule type" value="Genomic_DNA"/>
</dbReference>
<keyword evidence="4" id="KW-1185">Reference proteome</keyword>
<proteinExistence type="predicted"/>
<gene>
    <name evidence="3" type="ORF">AM592_16450</name>
</gene>
<reference evidence="3 4" key="2">
    <citation type="journal article" date="2016" name="Int. J. Syst. Evol. Microbiol.">
        <title>Bacillus gobiensis sp. nov., isolated from a soil sample.</title>
        <authorList>
            <person name="Liu B."/>
            <person name="Liu G.H."/>
            <person name="Cetin S."/>
            <person name="Schumann P."/>
            <person name="Pan Z.Z."/>
            <person name="Chen Q.Q."/>
        </authorList>
    </citation>
    <scope>NUCLEOTIDE SEQUENCE [LARGE SCALE GENOMIC DNA]</scope>
    <source>
        <strain evidence="3 4">FJAT-4402</strain>
    </source>
</reference>
<sequence>MKRLVSLLLAVVIAFGALPVMTFAIESNEPKFDEFLKNIGWDKQDYLDYLDSKEWKLGDFESIDELGTPLSEESIQSILQEFDLTRDELNALLVENGDLEEGQDVLEGASIIFAEELQEFVDFYLNGSEGTPIDDNNLQQLLKDYDFESKEALEQFLKEKDDSLENYEYIEDLELTIDIYIHGDKYIDEFSGLFTEFGLTDKELEKLFNHLETLNLSDPAFEEKMTELSNRMMAFENFETAEELTAEQVAEIFDIFNDMLDLFQVETKYYLAKDGEKKAVSLNDLISMNTTNGYDLLIEIYNKQGEFLADVLLTADMFGAEIIQETGKNIKEAEKIVTENNPAPEAPKAEKSPVKTVKGAKLPTTASDYAVNTLAGLAFVAAGIFLFRRIRAKGI</sequence>
<dbReference type="STRING" id="1441095.AM592_16450"/>
<dbReference type="Proteomes" id="UP000067625">
    <property type="component" value="Chromosome"/>
</dbReference>
<evidence type="ECO:0000256" key="2">
    <source>
        <dbReference type="SAM" id="Phobius"/>
    </source>
</evidence>
<keyword evidence="2" id="KW-1133">Transmembrane helix</keyword>
<keyword evidence="2" id="KW-0812">Transmembrane</keyword>
<organism evidence="3 4">
    <name type="scientific">Bacillus gobiensis</name>
    <dbReference type="NCBI Taxonomy" id="1441095"/>
    <lineage>
        <taxon>Bacteria</taxon>
        <taxon>Bacillati</taxon>
        <taxon>Bacillota</taxon>
        <taxon>Bacilli</taxon>
        <taxon>Bacillales</taxon>
        <taxon>Bacillaceae</taxon>
        <taxon>Bacillus</taxon>
    </lineage>
</organism>
<feature type="region of interest" description="Disordered" evidence="1">
    <location>
        <begin position="338"/>
        <end position="357"/>
    </location>
</feature>
<evidence type="ECO:0000256" key="1">
    <source>
        <dbReference type="SAM" id="MobiDB-lite"/>
    </source>
</evidence>
<dbReference type="AlphaFoldDB" id="A0A0M4GBC2"/>
<dbReference type="OrthoDB" id="2718583at2"/>